<keyword evidence="4" id="KW-1185">Reference proteome</keyword>
<reference evidence="3" key="1">
    <citation type="submission" date="2021-06" db="EMBL/GenBank/DDBJ databases">
        <authorList>
            <person name="Kallberg Y."/>
            <person name="Tangrot J."/>
            <person name="Rosling A."/>
        </authorList>
    </citation>
    <scope>NUCLEOTIDE SEQUENCE</scope>
    <source>
        <strain evidence="3">CL551</strain>
    </source>
</reference>
<organism evidence="3 4">
    <name type="scientific">Acaulospora morrowiae</name>
    <dbReference type="NCBI Taxonomy" id="94023"/>
    <lineage>
        <taxon>Eukaryota</taxon>
        <taxon>Fungi</taxon>
        <taxon>Fungi incertae sedis</taxon>
        <taxon>Mucoromycota</taxon>
        <taxon>Glomeromycotina</taxon>
        <taxon>Glomeromycetes</taxon>
        <taxon>Diversisporales</taxon>
        <taxon>Acaulosporaceae</taxon>
        <taxon>Acaulospora</taxon>
    </lineage>
</organism>
<feature type="region of interest" description="Disordered" evidence="1">
    <location>
        <begin position="148"/>
        <end position="167"/>
    </location>
</feature>
<dbReference type="AlphaFoldDB" id="A0A9N9GYL4"/>
<gene>
    <name evidence="3" type="ORF">AMORRO_LOCUS9306</name>
</gene>
<dbReference type="EMBL" id="CAJVPV010008902">
    <property type="protein sequence ID" value="CAG8636005.1"/>
    <property type="molecule type" value="Genomic_DNA"/>
</dbReference>
<dbReference type="Proteomes" id="UP000789342">
    <property type="component" value="Unassembled WGS sequence"/>
</dbReference>
<dbReference type="OrthoDB" id="2369451at2759"/>
<comment type="caution">
    <text evidence="3">The sequence shown here is derived from an EMBL/GenBank/DDBJ whole genome shotgun (WGS) entry which is preliminary data.</text>
</comment>
<evidence type="ECO:0000256" key="1">
    <source>
        <dbReference type="SAM" id="MobiDB-lite"/>
    </source>
</evidence>
<feature type="compositionally biased region" description="Acidic residues" evidence="1">
    <location>
        <begin position="97"/>
        <end position="106"/>
    </location>
</feature>
<accession>A0A9N9GYL4</accession>
<feature type="region of interest" description="Disordered" evidence="1">
    <location>
        <begin position="62"/>
        <end position="128"/>
    </location>
</feature>
<feature type="domain" description="SAP" evidence="2">
    <location>
        <begin position="1"/>
        <end position="32"/>
    </location>
</feature>
<evidence type="ECO:0000313" key="3">
    <source>
        <dbReference type="EMBL" id="CAG8636005.1"/>
    </source>
</evidence>
<feature type="non-terminal residue" evidence="3">
    <location>
        <position position="287"/>
    </location>
</feature>
<dbReference type="InterPro" id="IPR036361">
    <property type="entry name" value="SAP_dom_sf"/>
</dbReference>
<protein>
    <submittedName>
        <fullName evidence="3">8706_t:CDS:1</fullName>
    </submittedName>
</protein>
<name>A0A9N9GYL4_9GLOM</name>
<dbReference type="Gene3D" id="1.10.720.30">
    <property type="entry name" value="SAP domain"/>
    <property type="match status" value="1"/>
</dbReference>
<dbReference type="PROSITE" id="PS50800">
    <property type="entry name" value="SAP"/>
    <property type="match status" value="1"/>
</dbReference>
<proteinExistence type="predicted"/>
<evidence type="ECO:0000313" key="4">
    <source>
        <dbReference type="Proteomes" id="UP000789342"/>
    </source>
</evidence>
<sequence>KKVHELRTMCLERGLPKEGAKNKLISQLELYDLEIASVKQESMEVDCVDVPVLASTASEETGSLLHEASTQDAIQPPSQPKFPAVPSPPESSHSIENNEETLESVDESLGQRDQSEVTSSLPASATTSPIVHHAAIEVPTSINNFQQNQTAPSFETPPSTRQPTLHESSSCQNFVSNEIDHELFNRLIAERKQLCMIQSSNIHRLYNKGVMINQARGVQYNYDLLLKIIQSSLVYNDGEIPLWLKEAYDTSVGTSYWEASVVSPGIDADEIFLLKDDVQMVPMEFIF</sequence>
<dbReference type="InterPro" id="IPR003034">
    <property type="entry name" value="SAP_dom"/>
</dbReference>
<evidence type="ECO:0000259" key="2">
    <source>
        <dbReference type="PROSITE" id="PS50800"/>
    </source>
</evidence>
<feature type="compositionally biased region" description="Pro residues" evidence="1">
    <location>
        <begin position="77"/>
        <end position="89"/>
    </location>
</feature>
<feature type="compositionally biased region" description="Low complexity" evidence="1">
    <location>
        <begin position="118"/>
        <end position="128"/>
    </location>
</feature>